<accession>A0ACB9N2E4</accession>
<organism evidence="1 2">
    <name type="scientific">Melastoma candidum</name>
    <dbReference type="NCBI Taxonomy" id="119954"/>
    <lineage>
        <taxon>Eukaryota</taxon>
        <taxon>Viridiplantae</taxon>
        <taxon>Streptophyta</taxon>
        <taxon>Embryophyta</taxon>
        <taxon>Tracheophyta</taxon>
        <taxon>Spermatophyta</taxon>
        <taxon>Magnoliopsida</taxon>
        <taxon>eudicotyledons</taxon>
        <taxon>Gunneridae</taxon>
        <taxon>Pentapetalae</taxon>
        <taxon>rosids</taxon>
        <taxon>malvids</taxon>
        <taxon>Myrtales</taxon>
        <taxon>Melastomataceae</taxon>
        <taxon>Melastomatoideae</taxon>
        <taxon>Melastomateae</taxon>
        <taxon>Melastoma</taxon>
    </lineage>
</organism>
<protein>
    <submittedName>
        <fullName evidence="1">Uncharacterized protein</fullName>
    </submittedName>
</protein>
<reference evidence="2" key="1">
    <citation type="journal article" date="2023" name="Front. Plant Sci.">
        <title>Chromosomal-level genome assembly of Melastoma candidum provides insights into trichome evolution.</title>
        <authorList>
            <person name="Zhong Y."/>
            <person name="Wu W."/>
            <person name="Sun C."/>
            <person name="Zou P."/>
            <person name="Liu Y."/>
            <person name="Dai S."/>
            <person name="Zhou R."/>
        </authorList>
    </citation>
    <scope>NUCLEOTIDE SEQUENCE [LARGE SCALE GENOMIC DNA]</scope>
</reference>
<dbReference type="EMBL" id="CM042887">
    <property type="protein sequence ID" value="KAI4330426.1"/>
    <property type="molecule type" value="Genomic_DNA"/>
</dbReference>
<name>A0ACB9N2E4_9MYRT</name>
<dbReference type="Proteomes" id="UP001057402">
    <property type="component" value="Chromosome 8"/>
</dbReference>
<keyword evidence="2" id="KW-1185">Reference proteome</keyword>
<proteinExistence type="predicted"/>
<gene>
    <name evidence="1" type="ORF">MLD38_028716</name>
</gene>
<sequence>MLEICFEPSTTPCGHSFCRKCLRSVADKCGKRCPKCRQLISNGILSSFCSQTRLNPRRLQKLKKSLH</sequence>
<evidence type="ECO:0000313" key="1">
    <source>
        <dbReference type="EMBL" id="KAI4330426.1"/>
    </source>
</evidence>
<comment type="caution">
    <text evidence="1">The sequence shown here is derived from an EMBL/GenBank/DDBJ whole genome shotgun (WGS) entry which is preliminary data.</text>
</comment>
<evidence type="ECO:0000313" key="2">
    <source>
        <dbReference type="Proteomes" id="UP001057402"/>
    </source>
</evidence>